<dbReference type="InterPro" id="IPR015424">
    <property type="entry name" value="PyrdxlP-dep_Trfase"/>
</dbReference>
<evidence type="ECO:0000256" key="6">
    <source>
        <dbReference type="PIRSR" id="PIRSR000524-1"/>
    </source>
</evidence>
<dbReference type="GO" id="GO:0004760">
    <property type="term" value="F:L-serine-pyruvate transaminase activity"/>
    <property type="evidence" value="ECO:0007669"/>
    <property type="project" value="TreeGrafter"/>
</dbReference>
<evidence type="ECO:0000313" key="11">
    <source>
        <dbReference type="EMBL" id="KXG42739.1"/>
    </source>
</evidence>
<dbReference type="FunFam" id="3.90.1150.10:FF:000031">
    <property type="entry name" value="Serine--glyoxylate aminotransferase"/>
    <property type="match status" value="1"/>
</dbReference>
<comment type="similarity">
    <text evidence="2 8">Belongs to the class-V pyridoxal-phosphate-dependent aminotransferase family.</text>
</comment>
<reference evidence="11 12" key="1">
    <citation type="submission" date="2016-02" db="EMBL/GenBank/DDBJ databases">
        <title>Draft Genome for Tepidibacillus decaturensis nov. sp. Strain Z9, an Anaerobic, Moderately Thermophilic and Heterotrophic Bacterium from Deep Subsurface of the Illinois Basin, USA.</title>
        <authorList>
            <person name="Dong Y."/>
            <person name="Chang J.Y."/>
            <person name="Sanford R."/>
            <person name="Fouke B.W."/>
        </authorList>
    </citation>
    <scope>NUCLEOTIDE SEQUENCE [LARGE SCALE GENOMIC DNA]</scope>
    <source>
        <strain evidence="11 12">Z9</strain>
    </source>
</reference>
<evidence type="ECO:0000256" key="5">
    <source>
        <dbReference type="ARBA" id="ARBA00022898"/>
    </source>
</evidence>
<comment type="caution">
    <text evidence="11">The sequence shown here is derived from an EMBL/GenBank/DDBJ whole genome shotgun (WGS) entry which is preliminary data.</text>
</comment>
<keyword evidence="12" id="KW-1185">Reference proteome</keyword>
<feature type="binding site" evidence="6">
    <location>
        <position position="337"/>
    </location>
    <ligand>
        <name>substrate</name>
    </ligand>
</feature>
<dbReference type="InterPro" id="IPR000192">
    <property type="entry name" value="Aminotrans_V_dom"/>
</dbReference>
<dbReference type="PIRSF" id="PIRSF000524">
    <property type="entry name" value="SPT"/>
    <property type="match status" value="1"/>
</dbReference>
<dbReference type="SUPFAM" id="SSF53383">
    <property type="entry name" value="PLP-dependent transferases"/>
    <property type="match status" value="1"/>
</dbReference>
<sequence>MFSEYQHLRIPGPTPISPEVQRAMERTILGHRSGEFSKIFGEVLIKAKRLFQTNQDVLIVAASGTGALEMAVANLVEPGDQVLVIVTGVFGGRFAKIAKAFQAEVLTCEFEYGKAADPEQIREMLVQNPKIKAVFATHCETSTGVVNPIKEIAEIVNETNAVFVVDSVSALVGMDLKMDEWGVDIAVTASHKALGLPPGLALIAVSQKAWQVIEETHSTRFYFDLKAYKENAIKNTTPFTGPVSLVFGLSTSIDLIEQEGLENSFARHKLLRDMVRKAAIALGLSLLVENDQDASCTVTAIKGDERFDPEQLRKVLREDYKIVAAGGQQHLKGKIFRIGHMGYTHPMDILTTIAGLELALKQIGYPVELGKGIKAAEEEWLYAQNIGK</sequence>
<dbReference type="Gene3D" id="3.90.1150.10">
    <property type="entry name" value="Aspartate Aminotransferase, domain 1"/>
    <property type="match status" value="1"/>
</dbReference>
<keyword evidence="4 11" id="KW-0808">Transferase</keyword>
<dbReference type="InterPro" id="IPR024169">
    <property type="entry name" value="SP_NH2Trfase/AEP_transaminase"/>
</dbReference>
<dbReference type="PROSITE" id="PS00595">
    <property type="entry name" value="AA_TRANSFER_CLASS_5"/>
    <property type="match status" value="1"/>
</dbReference>
<dbReference type="Pfam" id="PF00266">
    <property type="entry name" value="Aminotran_5"/>
    <property type="match status" value="1"/>
</dbReference>
<comment type="cofactor">
    <cofactor evidence="1 7 9">
        <name>pyridoxal 5'-phosphate</name>
        <dbReference type="ChEBI" id="CHEBI:597326"/>
    </cofactor>
</comment>
<dbReference type="Proteomes" id="UP000070352">
    <property type="component" value="Unassembled WGS sequence"/>
</dbReference>
<evidence type="ECO:0000256" key="8">
    <source>
        <dbReference type="RuleBase" id="RU004075"/>
    </source>
</evidence>
<dbReference type="InterPro" id="IPR015422">
    <property type="entry name" value="PyrdxlP-dep_Trfase_small"/>
</dbReference>
<dbReference type="GO" id="GO:0008453">
    <property type="term" value="F:alanine-glyoxylate transaminase activity"/>
    <property type="evidence" value="ECO:0007669"/>
    <property type="project" value="TreeGrafter"/>
</dbReference>
<evidence type="ECO:0000256" key="3">
    <source>
        <dbReference type="ARBA" id="ARBA00022576"/>
    </source>
</evidence>
<evidence type="ECO:0000256" key="1">
    <source>
        <dbReference type="ARBA" id="ARBA00001933"/>
    </source>
</evidence>
<evidence type="ECO:0000256" key="2">
    <source>
        <dbReference type="ARBA" id="ARBA00009236"/>
    </source>
</evidence>
<keyword evidence="5 7" id="KW-0663">Pyridoxal phosphate</keyword>
<dbReference type="EMBL" id="LSKU01000001">
    <property type="protein sequence ID" value="KXG42739.1"/>
    <property type="molecule type" value="Genomic_DNA"/>
</dbReference>
<evidence type="ECO:0000256" key="7">
    <source>
        <dbReference type="PIRSR" id="PIRSR000524-50"/>
    </source>
</evidence>
<dbReference type="InterPro" id="IPR015421">
    <property type="entry name" value="PyrdxlP-dep_Trfase_major"/>
</dbReference>
<evidence type="ECO:0000256" key="9">
    <source>
        <dbReference type="RuleBase" id="RU004504"/>
    </source>
</evidence>
<feature type="domain" description="Aminotransferase class V" evidence="10">
    <location>
        <begin position="30"/>
        <end position="328"/>
    </location>
</feature>
<dbReference type="AlphaFoldDB" id="A0A135L1I5"/>
<evidence type="ECO:0000313" key="12">
    <source>
        <dbReference type="Proteomes" id="UP000070352"/>
    </source>
</evidence>
<gene>
    <name evidence="11" type="ORF">U473_00775</name>
</gene>
<dbReference type="PANTHER" id="PTHR21152:SF40">
    <property type="entry name" value="ALANINE--GLYOXYLATE AMINOTRANSFERASE"/>
    <property type="match status" value="1"/>
</dbReference>
<dbReference type="RefSeq" id="WP_068722479.1">
    <property type="nucleotide sequence ID" value="NZ_LSKU01000001.1"/>
</dbReference>
<keyword evidence="3 11" id="KW-0032">Aminotransferase</keyword>
<protein>
    <submittedName>
        <fullName evidence="11">Class V aminotransferase</fullName>
    </submittedName>
</protein>
<dbReference type="Gene3D" id="3.40.640.10">
    <property type="entry name" value="Type I PLP-dependent aspartate aminotransferase-like (Major domain)"/>
    <property type="match status" value="1"/>
</dbReference>
<dbReference type="OrthoDB" id="389074at2"/>
<accession>A0A135L1I5</accession>
<name>A0A135L1I5_9BACI</name>
<proteinExistence type="inferred from homology"/>
<dbReference type="GO" id="GO:0019265">
    <property type="term" value="P:glycine biosynthetic process, by transamination of glyoxylate"/>
    <property type="evidence" value="ECO:0007669"/>
    <property type="project" value="TreeGrafter"/>
</dbReference>
<organism evidence="11 12">
    <name type="scientific">Tepidibacillus decaturensis</name>
    <dbReference type="NCBI Taxonomy" id="1413211"/>
    <lineage>
        <taxon>Bacteria</taxon>
        <taxon>Bacillati</taxon>
        <taxon>Bacillota</taxon>
        <taxon>Bacilli</taxon>
        <taxon>Bacillales</taxon>
        <taxon>Bacillaceae</taxon>
        <taxon>Tepidibacillus</taxon>
    </lineage>
</organism>
<dbReference type="InterPro" id="IPR020578">
    <property type="entry name" value="Aminotrans_V_PyrdxlP_BS"/>
</dbReference>
<dbReference type="PANTHER" id="PTHR21152">
    <property type="entry name" value="AMINOTRANSFERASE CLASS V"/>
    <property type="match status" value="1"/>
</dbReference>
<evidence type="ECO:0000259" key="10">
    <source>
        <dbReference type="Pfam" id="PF00266"/>
    </source>
</evidence>
<feature type="modified residue" description="N6-(pyridoxal phosphate)lysine" evidence="7">
    <location>
        <position position="192"/>
    </location>
</feature>
<evidence type="ECO:0000256" key="4">
    <source>
        <dbReference type="ARBA" id="ARBA00022679"/>
    </source>
</evidence>
<dbReference type="STRING" id="1413211.U473_00775"/>
<dbReference type="FunFam" id="3.40.640.10:FF:000027">
    <property type="entry name" value="Serine--pyruvate aminotransferase, mitochondrial"/>
    <property type="match status" value="1"/>
</dbReference>